<dbReference type="CDD" id="cd16926">
    <property type="entry name" value="HATPase_MutL-MLH-PMS-like"/>
    <property type="match status" value="1"/>
</dbReference>
<dbReference type="SUPFAM" id="SSF118116">
    <property type="entry name" value="DNA mismatch repair protein MutL"/>
    <property type="match status" value="1"/>
</dbReference>
<dbReference type="InterPro" id="IPR014762">
    <property type="entry name" value="DNA_mismatch_repair_CS"/>
</dbReference>
<keyword evidence="8" id="KW-0255">Endonuclease</keyword>
<evidence type="ECO:0000256" key="4">
    <source>
        <dbReference type="HAMAP-Rule" id="MF_00149"/>
    </source>
</evidence>
<keyword evidence="8" id="KW-0378">Hydrolase</keyword>
<evidence type="ECO:0000256" key="3">
    <source>
        <dbReference type="ARBA" id="ARBA00023204"/>
    </source>
</evidence>
<keyword evidence="2 4" id="KW-0227">DNA damage</keyword>
<dbReference type="InterPro" id="IPR038973">
    <property type="entry name" value="MutL/Mlh/Pms-like"/>
</dbReference>
<evidence type="ECO:0000259" key="6">
    <source>
        <dbReference type="SMART" id="SM00853"/>
    </source>
</evidence>
<dbReference type="InterPro" id="IPR014721">
    <property type="entry name" value="Ribsml_uS5_D2-typ_fold_subgr"/>
</dbReference>
<gene>
    <name evidence="4 8" type="primary">mutL</name>
    <name evidence="8" type="ORF">ACKQTC_02110</name>
</gene>
<dbReference type="InterPro" id="IPR037198">
    <property type="entry name" value="MutL_C_sf"/>
</dbReference>
<dbReference type="InterPro" id="IPR042120">
    <property type="entry name" value="MutL_C_dimsub"/>
</dbReference>
<dbReference type="SUPFAM" id="SSF54211">
    <property type="entry name" value="Ribosomal protein S5 domain 2-like"/>
    <property type="match status" value="1"/>
</dbReference>
<proteinExistence type="inferred from homology"/>
<feature type="domain" description="MutL C-terminal dimerisation" evidence="6">
    <location>
        <begin position="470"/>
        <end position="612"/>
    </location>
</feature>
<dbReference type="Pfam" id="PF01119">
    <property type="entry name" value="DNA_mis_repair"/>
    <property type="match status" value="1"/>
</dbReference>
<dbReference type="NCBIfam" id="TIGR00585">
    <property type="entry name" value="mutl"/>
    <property type="match status" value="1"/>
</dbReference>
<dbReference type="Gene3D" id="3.30.230.10">
    <property type="match status" value="1"/>
</dbReference>
<dbReference type="Proteomes" id="UP001631949">
    <property type="component" value="Unassembled WGS sequence"/>
</dbReference>
<dbReference type="HAMAP" id="MF_00149">
    <property type="entry name" value="DNA_mis_repair"/>
    <property type="match status" value="1"/>
</dbReference>
<dbReference type="PANTHER" id="PTHR10073">
    <property type="entry name" value="DNA MISMATCH REPAIR PROTEIN MLH, PMS, MUTL"/>
    <property type="match status" value="1"/>
</dbReference>
<keyword evidence="8" id="KW-0540">Nuclease</keyword>
<comment type="similarity">
    <text evidence="1 4">Belongs to the DNA mismatch repair MutL/HexB family.</text>
</comment>
<accession>A0ABW9GYH2</accession>
<feature type="region of interest" description="Disordered" evidence="5">
    <location>
        <begin position="347"/>
        <end position="432"/>
    </location>
</feature>
<dbReference type="SUPFAM" id="SSF55874">
    <property type="entry name" value="ATPase domain of HSP90 chaperone/DNA topoisomerase II/histidine kinase"/>
    <property type="match status" value="1"/>
</dbReference>
<evidence type="ECO:0000256" key="1">
    <source>
        <dbReference type="ARBA" id="ARBA00006082"/>
    </source>
</evidence>
<dbReference type="PANTHER" id="PTHR10073:SF12">
    <property type="entry name" value="DNA MISMATCH REPAIR PROTEIN MLH1"/>
    <property type="match status" value="1"/>
</dbReference>
<dbReference type="InterPro" id="IPR042121">
    <property type="entry name" value="MutL_C_regsub"/>
</dbReference>
<evidence type="ECO:0000313" key="8">
    <source>
        <dbReference type="EMBL" id="MFM9413163.1"/>
    </source>
</evidence>
<evidence type="ECO:0000256" key="2">
    <source>
        <dbReference type="ARBA" id="ARBA00022763"/>
    </source>
</evidence>
<sequence>MGQINILSPQIANKIAAGEVIERPVSVVKELLENAIDAGADTIDIQLQAGGMRLIQVTDNGSGMTKDDLPLAFERHATSKISDFNDLFALHSFGFRGEALASIATVSQASATSGTAKEEKTWKYTPGANPGEAFEAVAPRQGTQIEVRNLFYNVPARRKFVKSESYEFGQCAELFSVYATAYPQVTFTLSHNNQLVYTTVGRDSVEDRFVYFRSADLQGHLLHLEEVELAPGIFAEAWMSDASVTRNNRKEMTVFVNGRWVKSKEINTIIENAYHTYIPKGRFPSSLLLLTVPPDTLDVNIHPAKTTVKIAHPGLWQSQLEDLVRDVIWKDRVALTYTPAALQEDDLDDKGLFSDEQGPEATDTPFSLDRQEGRGATKGPFPRSQQLPFTADTYASSQTPTFSSRPEVSDQRSSYRYEKNKNAASDHPALAHERPTLDIDPEANRGFLASSLDVAAEEPLDIGDLHDLQVIGQLNNTFILAQSKKALYIIDQHTCHERILYDAFMAQEKEEKVLIQHLLHPFPLALTPREKDATNRAILALRDMGIIIEVIDEDYSVVALPAVLVHVPNIKDFILEILDIFEENPRLTMAEIREELLTTRACKSAVKANWPLSHAEQHALIQSLAKLSSPRTCPHGRPIFIEISMNDLYLFFKRGSFPG</sequence>
<dbReference type="PROSITE" id="PS00058">
    <property type="entry name" value="DNA_MISMATCH_REPAIR_1"/>
    <property type="match status" value="1"/>
</dbReference>
<keyword evidence="9" id="KW-1185">Reference proteome</keyword>
<reference evidence="8 9" key="1">
    <citation type="journal article" date="2016" name="Int. J. Syst. Evol. Microbiol.">
        <title>Peptococcus simiae sp. nov., isolated from rhesus macaque faeces and emended description of the genus Peptococcus.</title>
        <authorList>
            <person name="Shkoporov A.N."/>
            <person name="Efimov B.A."/>
            <person name="Kondova I."/>
            <person name="Ouwerling B."/>
            <person name="Chaplin A.V."/>
            <person name="Shcherbakova V.A."/>
            <person name="Langermans J.A.M."/>
        </authorList>
    </citation>
    <scope>NUCLEOTIDE SEQUENCE [LARGE SCALE GENOMIC DNA]</scope>
    <source>
        <strain evidence="8 9">M108</strain>
    </source>
</reference>
<keyword evidence="3 4" id="KW-0234">DNA repair</keyword>
<dbReference type="Gene3D" id="3.30.1370.100">
    <property type="entry name" value="MutL, C-terminal domain, regulatory subdomain"/>
    <property type="match status" value="1"/>
</dbReference>
<dbReference type="Pfam" id="PF13589">
    <property type="entry name" value="HATPase_c_3"/>
    <property type="match status" value="1"/>
</dbReference>
<feature type="domain" description="DNA mismatch repair protein S5" evidence="7">
    <location>
        <begin position="209"/>
        <end position="329"/>
    </location>
</feature>
<comment type="caution">
    <text evidence="8">The sequence shown here is derived from an EMBL/GenBank/DDBJ whole genome shotgun (WGS) entry which is preliminary data.</text>
</comment>
<evidence type="ECO:0000259" key="7">
    <source>
        <dbReference type="SMART" id="SM01340"/>
    </source>
</evidence>
<comment type="function">
    <text evidence="4">This protein is involved in the repair of mismatches in DNA. It is required for dam-dependent methyl-directed DNA mismatch repair. May act as a 'molecular matchmaker', a protein that promotes the formation of a stable complex between two or more DNA-binding proteins in an ATP-dependent manner without itself being part of a final effector complex.</text>
</comment>
<dbReference type="Gene3D" id="3.30.565.10">
    <property type="entry name" value="Histidine kinase-like ATPase, C-terminal domain"/>
    <property type="match status" value="1"/>
</dbReference>
<name>A0ABW9GYH2_9FIRM</name>
<dbReference type="Gene3D" id="3.30.1540.20">
    <property type="entry name" value="MutL, C-terminal domain, dimerisation subdomain"/>
    <property type="match status" value="1"/>
</dbReference>
<dbReference type="GO" id="GO:0004519">
    <property type="term" value="F:endonuclease activity"/>
    <property type="evidence" value="ECO:0007669"/>
    <property type="project" value="UniProtKB-KW"/>
</dbReference>
<dbReference type="SMART" id="SM00853">
    <property type="entry name" value="MutL_C"/>
    <property type="match status" value="1"/>
</dbReference>
<dbReference type="SMART" id="SM01340">
    <property type="entry name" value="DNA_mis_repair"/>
    <property type="match status" value="1"/>
</dbReference>
<organism evidence="8 9">
    <name type="scientific">Peptococcus simiae</name>
    <dbReference type="NCBI Taxonomy" id="1643805"/>
    <lineage>
        <taxon>Bacteria</taxon>
        <taxon>Bacillati</taxon>
        <taxon>Bacillota</taxon>
        <taxon>Clostridia</taxon>
        <taxon>Eubacteriales</taxon>
        <taxon>Peptococcaceae</taxon>
        <taxon>Peptococcus</taxon>
    </lineage>
</organism>
<dbReference type="InterPro" id="IPR020667">
    <property type="entry name" value="DNA_mismatch_repair_MutL"/>
</dbReference>
<dbReference type="InterPro" id="IPR020568">
    <property type="entry name" value="Ribosomal_Su5_D2-typ_SF"/>
</dbReference>
<dbReference type="InterPro" id="IPR036890">
    <property type="entry name" value="HATPase_C_sf"/>
</dbReference>
<dbReference type="InterPro" id="IPR014790">
    <property type="entry name" value="MutL_C"/>
</dbReference>
<dbReference type="Pfam" id="PF08676">
    <property type="entry name" value="MutL_C"/>
    <property type="match status" value="1"/>
</dbReference>
<feature type="compositionally biased region" description="Basic and acidic residues" evidence="5">
    <location>
        <begin position="407"/>
        <end position="421"/>
    </location>
</feature>
<dbReference type="CDD" id="cd00782">
    <property type="entry name" value="MutL_Trans"/>
    <property type="match status" value="1"/>
</dbReference>
<protein>
    <recommendedName>
        <fullName evidence="4">DNA mismatch repair protein MutL</fullName>
    </recommendedName>
</protein>
<dbReference type="InterPro" id="IPR002099">
    <property type="entry name" value="MutL/Mlh/PMS"/>
</dbReference>
<evidence type="ECO:0000256" key="5">
    <source>
        <dbReference type="SAM" id="MobiDB-lite"/>
    </source>
</evidence>
<dbReference type="RefSeq" id="WP_408976781.1">
    <property type="nucleotide sequence ID" value="NZ_JBJUVG010000002.1"/>
</dbReference>
<dbReference type="InterPro" id="IPR013507">
    <property type="entry name" value="DNA_mismatch_S5_2-like"/>
</dbReference>
<dbReference type="EMBL" id="JBJUVG010000002">
    <property type="protein sequence ID" value="MFM9413163.1"/>
    <property type="molecule type" value="Genomic_DNA"/>
</dbReference>
<feature type="compositionally biased region" description="Polar residues" evidence="5">
    <location>
        <begin position="383"/>
        <end position="406"/>
    </location>
</feature>
<evidence type="ECO:0000313" key="9">
    <source>
        <dbReference type="Proteomes" id="UP001631949"/>
    </source>
</evidence>